<gene>
    <name evidence="1" type="ORF">PCOR1329_LOCUS410</name>
</gene>
<comment type="caution">
    <text evidence="1">The sequence shown here is derived from an EMBL/GenBank/DDBJ whole genome shotgun (WGS) entry which is preliminary data.</text>
</comment>
<reference evidence="1" key="1">
    <citation type="submission" date="2023-10" db="EMBL/GenBank/DDBJ databases">
        <authorList>
            <person name="Chen Y."/>
            <person name="Shah S."/>
            <person name="Dougan E. K."/>
            <person name="Thang M."/>
            <person name="Chan C."/>
        </authorList>
    </citation>
    <scope>NUCLEOTIDE SEQUENCE [LARGE SCALE GENOMIC DNA]</scope>
</reference>
<proteinExistence type="predicted"/>
<accession>A0ABN9PBP4</accession>
<sequence length="460" mass="50857">MLTPMDELMLLTAYQPRTLAIYAGDLTVQICAALRVIMERATDFLKRLALVLQEDLELPTARRKARARSLAACGATVSEHARRLRPWALRPALVDRSACSRCASGQGGSAPGCGVSDTSWPRRTAWSFDARFTFCTFPVRCAYHGGSADILVTMMRRVLRQQWGRLAAGCWTWLAACFEPGARTEPQLAAWTQTLFNWPLMAVDPRVVKSDMQRAWQSQAPSALLAPSQWRRVMGLARADCVASSASAWGTDEGVVLDLRAAAPSTVQQLARQSAVRAMWRRWATTPDSAPELGPPLAALLHSPTARWRLTESGVGAVRSLIAGATWSQARLHRYGYGADGLRGRCWAAPGTSVRRYWQRRESCQPERALALDVALLDGLPHTMRNDPRLARLLVPLSSLPVFPPRDDSGRWHALLPAPVFFVTGLNYTDGYGSKRRSRPQDARTGWGFVVSENFWAFSG</sequence>
<organism evidence="1 2">
    <name type="scientific">Prorocentrum cordatum</name>
    <dbReference type="NCBI Taxonomy" id="2364126"/>
    <lineage>
        <taxon>Eukaryota</taxon>
        <taxon>Sar</taxon>
        <taxon>Alveolata</taxon>
        <taxon>Dinophyceae</taxon>
        <taxon>Prorocentrales</taxon>
        <taxon>Prorocentraceae</taxon>
        <taxon>Prorocentrum</taxon>
    </lineage>
</organism>
<dbReference type="EMBL" id="CAUYUJ010000080">
    <property type="protein sequence ID" value="CAK0788547.1"/>
    <property type="molecule type" value="Genomic_DNA"/>
</dbReference>
<evidence type="ECO:0000313" key="2">
    <source>
        <dbReference type="Proteomes" id="UP001189429"/>
    </source>
</evidence>
<evidence type="ECO:0000313" key="1">
    <source>
        <dbReference type="EMBL" id="CAK0788547.1"/>
    </source>
</evidence>
<name>A0ABN9PBP4_9DINO</name>
<protein>
    <submittedName>
        <fullName evidence="1">Uncharacterized protein</fullName>
    </submittedName>
</protein>
<dbReference type="Proteomes" id="UP001189429">
    <property type="component" value="Unassembled WGS sequence"/>
</dbReference>
<keyword evidence="2" id="KW-1185">Reference proteome</keyword>